<reference evidence="2 3" key="1">
    <citation type="journal article" date="2010" name="Int. J. Syst. Evol. Microbiol.">
        <title>Bacillus horneckiae sp. nov., isolated from a spacecraft-assembly clean room.</title>
        <authorList>
            <person name="Vaishampayan P."/>
            <person name="Probst A."/>
            <person name="Krishnamurthi S."/>
            <person name="Ghosh S."/>
            <person name="Osman S."/>
            <person name="McDowall A."/>
            <person name="Ruckmani A."/>
            <person name="Mayilraj S."/>
            <person name="Venkateswaran K."/>
        </authorList>
    </citation>
    <scope>NUCLEOTIDE SEQUENCE [LARGE SCALE GENOMIC DNA]</scope>
    <source>
        <strain evidence="3">1PO1SC</strain>
    </source>
</reference>
<name>A0A2N0ZCL8_9BACI</name>
<feature type="transmembrane region" description="Helical" evidence="1">
    <location>
        <begin position="21"/>
        <end position="44"/>
    </location>
</feature>
<evidence type="ECO:0000313" key="2">
    <source>
        <dbReference type="EMBL" id="PKG27267.1"/>
    </source>
</evidence>
<dbReference type="AlphaFoldDB" id="A0A2N0ZCL8"/>
<accession>A0A2N0ZCL8</accession>
<organism evidence="2 3">
    <name type="scientific">Cytobacillus horneckiae</name>
    <dbReference type="NCBI Taxonomy" id="549687"/>
    <lineage>
        <taxon>Bacteria</taxon>
        <taxon>Bacillati</taxon>
        <taxon>Bacillota</taxon>
        <taxon>Bacilli</taxon>
        <taxon>Bacillales</taxon>
        <taxon>Bacillaceae</taxon>
        <taxon>Cytobacillus</taxon>
    </lineage>
</organism>
<dbReference type="EMBL" id="PISD01000046">
    <property type="protein sequence ID" value="PKG27267.1"/>
    <property type="molecule type" value="Genomic_DNA"/>
</dbReference>
<proteinExistence type="predicted"/>
<gene>
    <name evidence="2" type="ORF">CWS20_19055</name>
</gene>
<evidence type="ECO:0000256" key="1">
    <source>
        <dbReference type="SAM" id="Phobius"/>
    </source>
</evidence>
<sequence>MAQPETVKKQKKGEEEPSFKGAFVSVLIVGLFIIITWFGVFILFNYRF</sequence>
<dbReference type="InterPro" id="IPR012538">
    <property type="entry name" value="Cyt_c_oxidase_su2a"/>
</dbReference>
<dbReference type="Pfam" id="PF08113">
    <property type="entry name" value="CoxIIa"/>
    <property type="match status" value="1"/>
</dbReference>
<keyword evidence="1" id="KW-1133">Transmembrane helix</keyword>
<keyword evidence="3" id="KW-1185">Reference proteome</keyword>
<evidence type="ECO:0000313" key="3">
    <source>
        <dbReference type="Proteomes" id="UP000233343"/>
    </source>
</evidence>
<keyword evidence="1" id="KW-0812">Transmembrane</keyword>
<comment type="caution">
    <text evidence="2">The sequence shown here is derived from an EMBL/GenBank/DDBJ whole genome shotgun (WGS) entry which is preliminary data.</text>
</comment>
<dbReference type="RefSeq" id="WP_101226366.1">
    <property type="nucleotide sequence ID" value="NZ_JAMAUX010000006.1"/>
</dbReference>
<protein>
    <submittedName>
        <fullName evidence="2">Cytochrome c oxidase subunit 2A</fullName>
    </submittedName>
</protein>
<dbReference type="Proteomes" id="UP000233343">
    <property type="component" value="Unassembled WGS sequence"/>
</dbReference>
<keyword evidence="1" id="KW-0472">Membrane</keyword>